<dbReference type="EMBL" id="CAJHUC010001826">
    <property type="protein sequence ID" value="CAD7702429.1"/>
    <property type="molecule type" value="Genomic_DNA"/>
</dbReference>
<keyword evidence="3" id="KW-1185">Reference proteome</keyword>
<feature type="transmembrane region" description="Helical" evidence="1">
    <location>
        <begin position="270"/>
        <end position="288"/>
    </location>
</feature>
<evidence type="ECO:0000313" key="3">
    <source>
        <dbReference type="Proteomes" id="UP000708148"/>
    </source>
</evidence>
<dbReference type="Proteomes" id="UP000708148">
    <property type="component" value="Unassembled WGS sequence"/>
</dbReference>
<comment type="caution">
    <text evidence="2">The sequence shown here is derived from an EMBL/GenBank/DDBJ whole genome shotgun (WGS) entry which is preliminary data.</text>
</comment>
<sequence length="360" mass="39422">MPADDPLLPVALEARPFSGLWFSSRDDEERFCEQYASRHFAPVDCPRHRFVLIVVLAFAWGRLRDDYLDFGRLSSGGVAGAATVAACLLMHRLWSALEVGARPRRRTKFIIATRLLLGSLPLAFLSTVWFRKPVTDSKSLLRFLLLNTGALGLLFHSFAHPLFARHHLLVQVPTVAYMALHVPHRACVEGIITADSGPYIVAVWRWLSAFCTGAAVATPTPPVYDCCRDIVVVMLLVYGLCLPSYVLWVAEYRARTRFNPASPQLTWSTALVHVMLFVTVLSCFWIVMHAPLLAEVEGTMQVDVSAFGGVPEGNEALGAGRQSSQHLNQMSSGGCTEGVSEIMEGRRGGVTDAAVGLLGA</sequence>
<protein>
    <submittedName>
        <fullName evidence="2">Uncharacterized protein</fullName>
    </submittedName>
</protein>
<dbReference type="AlphaFoldDB" id="A0A8S1J5K3"/>
<feature type="transmembrane region" description="Helical" evidence="1">
    <location>
        <begin position="143"/>
        <end position="163"/>
    </location>
</feature>
<feature type="transmembrane region" description="Helical" evidence="1">
    <location>
        <begin position="70"/>
        <end position="90"/>
    </location>
</feature>
<feature type="transmembrane region" description="Helical" evidence="1">
    <location>
        <begin position="111"/>
        <end position="131"/>
    </location>
</feature>
<feature type="transmembrane region" description="Helical" evidence="1">
    <location>
        <begin position="230"/>
        <end position="250"/>
    </location>
</feature>
<name>A0A8S1J5K3_9CHLO</name>
<organism evidence="2 3">
    <name type="scientific">Ostreobium quekettii</name>
    <dbReference type="NCBI Taxonomy" id="121088"/>
    <lineage>
        <taxon>Eukaryota</taxon>
        <taxon>Viridiplantae</taxon>
        <taxon>Chlorophyta</taxon>
        <taxon>core chlorophytes</taxon>
        <taxon>Ulvophyceae</taxon>
        <taxon>TCBD clade</taxon>
        <taxon>Bryopsidales</taxon>
        <taxon>Ostreobineae</taxon>
        <taxon>Ostreobiaceae</taxon>
        <taxon>Ostreobium</taxon>
    </lineage>
</organism>
<evidence type="ECO:0000256" key="1">
    <source>
        <dbReference type="SAM" id="Phobius"/>
    </source>
</evidence>
<gene>
    <name evidence="2" type="ORF">OSTQU699_LOCUS7786</name>
</gene>
<accession>A0A8S1J5K3</accession>
<keyword evidence="1" id="KW-0812">Transmembrane</keyword>
<keyword evidence="1" id="KW-0472">Membrane</keyword>
<evidence type="ECO:0000313" key="2">
    <source>
        <dbReference type="EMBL" id="CAD7702429.1"/>
    </source>
</evidence>
<proteinExistence type="predicted"/>
<reference evidence="2" key="1">
    <citation type="submission" date="2020-12" db="EMBL/GenBank/DDBJ databases">
        <authorList>
            <person name="Iha C."/>
        </authorList>
    </citation>
    <scope>NUCLEOTIDE SEQUENCE</scope>
</reference>
<keyword evidence="1" id="KW-1133">Transmembrane helix</keyword>